<reference evidence="1 2" key="2">
    <citation type="journal article" date="2017" name="Front. Plant Sci.">
        <title>Gene Classification and Mining of Molecular Markers Useful in Red Clover (Trifolium pratense) Breeding.</title>
        <authorList>
            <person name="Istvanek J."/>
            <person name="Dluhosova J."/>
            <person name="Dluhos P."/>
            <person name="Patkova L."/>
            <person name="Nedelnik J."/>
            <person name="Repkova J."/>
        </authorList>
    </citation>
    <scope>NUCLEOTIDE SEQUENCE [LARGE SCALE GENOMIC DNA]</scope>
    <source>
        <strain evidence="2">cv. Tatra</strain>
        <tissue evidence="1">Young leaves</tissue>
    </source>
</reference>
<evidence type="ECO:0000313" key="1">
    <source>
        <dbReference type="EMBL" id="PNY04680.1"/>
    </source>
</evidence>
<evidence type="ECO:0000313" key="2">
    <source>
        <dbReference type="Proteomes" id="UP000236291"/>
    </source>
</evidence>
<reference evidence="1 2" key="1">
    <citation type="journal article" date="2014" name="Am. J. Bot.">
        <title>Genome assembly and annotation for red clover (Trifolium pratense; Fabaceae).</title>
        <authorList>
            <person name="Istvanek J."/>
            <person name="Jaros M."/>
            <person name="Krenek A."/>
            <person name="Repkova J."/>
        </authorList>
    </citation>
    <scope>NUCLEOTIDE SEQUENCE [LARGE SCALE GENOMIC DNA]</scope>
    <source>
        <strain evidence="2">cv. Tatra</strain>
        <tissue evidence="1">Young leaves</tissue>
    </source>
</reference>
<protein>
    <submittedName>
        <fullName evidence="1">Uncharacterized protein</fullName>
    </submittedName>
</protein>
<dbReference type="Proteomes" id="UP000236291">
    <property type="component" value="Unassembled WGS sequence"/>
</dbReference>
<accession>A0A2K3NNT5</accession>
<dbReference type="AlphaFoldDB" id="A0A2K3NNT5"/>
<dbReference type="EMBL" id="ASHM01000426">
    <property type="protein sequence ID" value="PNY04680.1"/>
    <property type="molecule type" value="Genomic_DNA"/>
</dbReference>
<comment type="caution">
    <text evidence="1">The sequence shown here is derived from an EMBL/GenBank/DDBJ whole genome shotgun (WGS) entry which is preliminary data.</text>
</comment>
<sequence length="102" mass="11250">MVQSSKKLRVDLLVHKYIVGLTFLRSSIHSKGSPTWSSIVHAKNVLKDGYSWCTGSGSSSFWFSTWSPVGPLEALVPYVDIQDLQLTMKDVLSSISPHSPIS</sequence>
<name>A0A2K3NNT5_TRIPR</name>
<proteinExistence type="predicted"/>
<organism evidence="1 2">
    <name type="scientific">Trifolium pratense</name>
    <name type="common">Red clover</name>
    <dbReference type="NCBI Taxonomy" id="57577"/>
    <lineage>
        <taxon>Eukaryota</taxon>
        <taxon>Viridiplantae</taxon>
        <taxon>Streptophyta</taxon>
        <taxon>Embryophyta</taxon>
        <taxon>Tracheophyta</taxon>
        <taxon>Spermatophyta</taxon>
        <taxon>Magnoliopsida</taxon>
        <taxon>eudicotyledons</taxon>
        <taxon>Gunneridae</taxon>
        <taxon>Pentapetalae</taxon>
        <taxon>rosids</taxon>
        <taxon>fabids</taxon>
        <taxon>Fabales</taxon>
        <taxon>Fabaceae</taxon>
        <taxon>Papilionoideae</taxon>
        <taxon>50 kb inversion clade</taxon>
        <taxon>NPAAA clade</taxon>
        <taxon>Hologalegina</taxon>
        <taxon>IRL clade</taxon>
        <taxon>Trifolieae</taxon>
        <taxon>Trifolium</taxon>
    </lineage>
</organism>
<gene>
    <name evidence="1" type="ORF">L195_g001106</name>
</gene>